<sequence>MAMVCLPPAKRRASAPAPSTTEPQDSWRCVTQPDTEPPQILFCPEMYRYLSLVVYMGLLRANNMATYWSRHRLYKLAFTESVMPRRRIEAITWTLHMSNPAEDARNDRKRGSHGYDRLFRLRPLLD</sequence>
<feature type="region of interest" description="Disordered" evidence="1">
    <location>
        <begin position="1"/>
        <end position="30"/>
    </location>
</feature>
<keyword evidence="4" id="KW-1185">Reference proteome</keyword>
<evidence type="ECO:0000313" key="4">
    <source>
        <dbReference type="Proteomes" id="UP001152622"/>
    </source>
</evidence>
<proteinExistence type="predicted"/>
<dbReference type="Pfam" id="PF13843">
    <property type="entry name" value="DDE_Tnp_1_7"/>
    <property type="match status" value="1"/>
</dbReference>
<gene>
    <name evidence="3" type="ORF">SKAU_G00193370</name>
</gene>
<evidence type="ECO:0000256" key="1">
    <source>
        <dbReference type="SAM" id="MobiDB-lite"/>
    </source>
</evidence>
<protein>
    <recommendedName>
        <fullName evidence="2">PiggyBac transposable element-derived protein domain-containing protein</fullName>
    </recommendedName>
</protein>
<dbReference type="EMBL" id="JAINUF010000006">
    <property type="protein sequence ID" value="KAJ8356543.1"/>
    <property type="molecule type" value="Genomic_DNA"/>
</dbReference>
<dbReference type="InterPro" id="IPR029526">
    <property type="entry name" value="PGBD"/>
</dbReference>
<name>A0A9Q1IXH3_SYNKA</name>
<dbReference type="PANTHER" id="PTHR46599:SF3">
    <property type="entry name" value="PIGGYBAC TRANSPOSABLE ELEMENT-DERIVED PROTEIN 4"/>
    <property type="match status" value="1"/>
</dbReference>
<dbReference type="AlphaFoldDB" id="A0A9Q1IXH3"/>
<comment type="caution">
    <text evidence="3">The sequence shown here is derived from an EMBL/GenBank/DDBJ whole genome shotgun (WGS) entry which is preliminary data.</text>
</comment>
<feature type="domain" description="PiggyBac transposable element-derived protein" evidence="2">
    <location>
        <begin position="45"/>
        <end position="125"/>
    </location>
</feature>
<evidence type="ECO:0000313" key="3">
    <source>
        <dbReference type="EMBL" id="KAJ8356543.1"/>
    </source>
</evidence>
<evidence type="ECO:0000259" key="2">
    <source>
        <dbReference type="Pfam" id="PF13843"/>
    </source>
</evidence>
<reference evidence="3" key="1">
    <citation type="journal article" date="2023" name="Science">
        <title>Genome structures resolve the early diversification of teleost fishes.</title>
        <authorList>
            <person name="Parey E."/>
            <person name="Louis A."/>
            <person name="Montfort J."/>
            <person name="Bouchez O."/>
            <person name="Roques C."/>
            <person name="Iampietro C."/>
            <person name="Lluch J."/>
            <person name="Castinel A."/>
            <person name="Donnadieu C."/>
            <person name="Desvignes T."/>
            <person name="Floi Bucao C."/>
            <person name="Jouanno E."/>
            <person name="Wen M."/>
            <person name="Mejri S."/>
            <person name="Dirks R."/>
            <person name="Jansen H."/>
            <person name="Henkel C."/>
            <person name="Chen W.J."/>
            <person name="Zahm M."/>
            <person name="Cabau C."/>
            <person name="Klopp C."/>
            <person name="Thompson A.W."/>
            <person name="Robinson-Rechavi M."/>
            <person name="Braasch I."/>
            <person name="Lecointre G."/>
            <person name="Bobe J."/>
            <person name="Postlethwait J.H."/>
            <person name="Berthelot C."/>
            <person name="Roest Crollius H."/>
            <person name="Guiguen Y."/>
        </authorList>
    </citation>
    <scope>NUCLEOTIDE SEQUENCE</scope>
    <source>
        <strain evidence="3">WJC10195</strain>
    </source>
</reference>
<dbReference type="PANTHER" id="PTHR46599">
    <property type="entry name" value="PIGGYBAC TRANSPOSABLE ELEMENT-DERIVED PROTEIN 4"/>
    <property type="match status" value="1"/>
</dbReference>
<dbReference type="OrthoDB" id="118105at2759"/>
<dbReference type="Proteomes" id="UP001152622">
    <property type="component" value="Chromosome 6"/>
</dbReference>
<accession>A0A9Q1IXH3</accession>
<organism evidence="3 4">
    <name type="scientific">Synaphobranchus kaupii</name>
    <name type="common">Kaup's arrowtooth eel</name>
    <dbReference type="NCBI Taxonomy" id="118154"/>
    <lineage>
        <taxon>Eukaryota</taxon>
        <taxon>Metazoa</taxon>
        <taxon>Chordata</taxon>
        <taxon>Craniata</taxon>
        <taxon>Vertebrata</taxon>
        <taxon>Euteleostomi</taxon>
        <taxon>Actinopterygii</taxon>
        <taxon>Neopterygii</taxon>
        <taxon>Teleostei</taxon>
        <taxon>Anguilliformes</taxon>
        <taxon>Synaphobranchidae</taxon>
        <taxon>Synaphobranchus</taxon>
    </lineage>
</organism>